<dbReference type="EMBL" id="JAIQZJ010000011">
    <property type="protein sequence ID" value="MBZ5740028.1"/>
    <property type="molecule type" value="Genomic_DNA"/>
</dbReference>
<sequence>MARTVVGLDIGSSGLRAVELTTGRSPQLVRSGSLPLPPGVVDAGAVRNPDQLAQALRRLWHDARLHHRRVVVGISGASVLVRQLELDWMPPADLRKSLRYQVGELLPVAVDDANIDHVLLGEHVTTDEQGQPRRMVRILLVATARGAVDDLVRCVESAGLQASAADLSALALIRASAYAAQRAEPTTEAVVDVGAEKVTFAIHTAGRPHLVRIAVGLGGAALTRALAEQAGCGLEEAERAKLAGRLPAPEGELALSGHGGTPSVVPPRTPEGVAPAALLDGAHQLLAEMRATIDFHRSSDHEHPPSRLVLVGGGAELTGFAELAGVTLGLPTRRLAAGDVLAGSGGRRHRGGVAGDSSSELVVATGLALGAIG</sequence>
<dbReference type="NCBIfam" id="TIGR01175">
    <property type="entry name" value="pilM"/>
    <property type="match status" value="1"/>
</dbReference>
<dbReference type="PANTHER" id="PTHR32432">
    <property type="entry name" value="CELL DIVISION PROTEIN FTSA-RELATED"/>
    <property type="match status" value="1"/>
</dbReference>
<evidence type="ECO:0000313" key="2">
    <source>
        <dbReference type="EMBL" id="MBZ5740028.1"/>
    </source>
</evidence>
<dbReference type="SUPFAM" id="SSF53067">
    <property type="entry name" value="Actin-like ATPase domain"/>
    <property type="match status" value="1"/>
</dbReference>
<dbReference type="PANTHER" id="PTHR32432:SF3">
    <property type="entry name" value="ETHANOLAMINE UTILIZATION PROTEIN EUTJ"/>
    <property type="match status" value="1"/>
</dbReference>
<comment type="caution">
    <text evidence="2">The sequence shown here is derived from an EMBL/GenBank/DDBJ whole genome shotgun (WGS) entry which is preliminary data.</text>
</comment>
<name>A0ABS7UG69_9ACTN</name>
<evidence type="ECO:0000259" key="1">
    <source>
        <dbReference type="SMART" id="SM00842"/>
    </source>
</evidence>
<dbReference type="InterPro" id="IPR050696">
    <property type="entry name" value="FtsA/MreB"/>
</dbReference>
<feature type="domain" description="SHS2" evidence="1">
    <location>
        <begin position="5"/>
        <end position="176"/>
    </location>
</feature>
<dbReference type="InterPro" id="IPR005883">
    <property type="entry name" value="PilM"/>
</dbReference>
<dbReference type="Gene3D" id="3.30.1490.300">
    <property type="match status" value="1"/>
</dbReference>
<dbReference type="PIRSF" id="PIRSF019169">
    <property type="entry name" value="PilM"/>
    <property type="match status" value="1"/>
</dbReference>
<evidence type="ECO:0000313" key="3">
    <source>
        <dbReference type="Proteomes" id="UP000780875"/>
    </source>
</evidence>
<accession>A0ABS7UG69</accession>
<dbReference type="Pfam" id="PF11104">
    <property type="entry name" value="PilM_2"/>
    <property type="match status" value="1"/>
</dbReference>
<dbReference type="SMART" id="SM00842">
    <property type="entry name" value="FtsA"/>
    <property type="match status" value="1"/>
</dbReference>
<proteinExistence type="predicted"/>
<dbReference type="RefSeq" id="WP_224124383.1">
    <property type="nucleotide sequence ID" value="NZ_JAIQZJ010000011.1"/>
</dbReference>
<protein>
    <submittedName>
        <fullName evidence="2">Type IV pilus assembly protein PilM</fullName>
    </submittedName>
</protein>
<keyword evidence="3" id="KW-1185">Reference proteome</keyword>
<dbReference type="InterPro" id="IPR003494">
    <property type="entry name" value="SHS2_FtsA"/>
</dbReference>
<dbReference type="Proteomes" id="UP000780875">
    <property type="component" value="Unassembled WGS sequence"/>
</dbReference>
<organism evidence="2 3">
    <name type="scientific">Nocardioides mangrovi</name>
    <dbReference type="NCBI Taxonomy" id="2874580"/>
    <lineage>
        <taxon>Bacteria</taxon>
        <taxon>Bacillati</taxon>
        <taxon>Actinomycetota</taxon>
        <taxon>Actinomycetes</taxon>
        <taxon>Propionibacteriales</taxon>
        <taxon>Nocardioidaceae</taxon>
        <taxon>Nocardioides</taxon>
    </lineage>
</organism>
<dbReference type="Gene3D" id="3.30.420.40">
    <property type="match status" value="2"/>
</dbReference>
<dbReference type="CDD" id="cd24049">
    <property type="entry name" value="ASKHA_NBD_PilM"/>
    <property type="match status" value="1"/>
</dbReference>
<reference evidence="2 3" key="1">
    <citation type="submission" date="2021-09" db="EMBL/GenBank/DDBJ databases">
        <title>Whole genome sequence of Nocardioides sp. GBK3QG-3.</title>
        <authorList>
            <person name="Tuo L."/>
        </authorList>
    </citation>
    <scope>NUCLEOTIDE SEQUENCE [LARGE SCALE GENOMIC DNA]</scope>
    <source>
        <strain evidence="2 3">GBK3QG-3</strain>
    </source>
</reference>
<gene>
    <name evidence="2" type="primary">pilM</name>
    <name evidence="2" type="ORF">K8U61_17770</name>
</gene>
<dbReference type="InterPro" id="IPR043129">
    <property type="entry name" value="ATPase_NBD"/>
</dbReference>